<comment type="caution">
    <text evidence="2">The sequence shown here is derived from an EMBL/GenBank/DDBJ whole genome shotgun (WGS) entry which is preliminary data.</text>
</comment>
<dbReference type="EMBL" id="BPRB01000124">
    <property type="protein sequence ID" value="GJE60307.1"/>
    <property type="molecule type" value="Genomic_DNA"/>
</dbReference>
<dbReference type="RefSeq" id="WP_238182854.1">
    <property type="nucleotide sequence ID" value="NZ_BPRB01000124.1"/>
</dbReference>
<evidence type="ECO:0008006" key="4">
    <source>
        <dbReference type="Google" id="ProtNLM"/>
    </source>
</evidence>
<reference evidence="2" key="2">
    <citation type="submission" date="2021-08" db="EMBL/GenBank/DDBJ databases">
        <authorList>
            <person name="Tani A."/>
            <person name="Ola A."/>
            <person name="Ogura Y."/>
            <person name="Katsura K."/>
            <person name="Hayashi T."/>
        </authorList>
    </citation>
    <scope>NUCLEOTIDE SEQUENCE</scope>
    <source>
        <strain evidence="2">DSM 23632</strain>
    </source>
</reference>
<feature type="signal peptide" evidence="1">
    <location>
        <begin position="1"/>
        <end position="21"/>
    </location>
</feature>
<evidence type="ECO:0000313" key="3">
    <source>
        <dbReference type="Proteomes" id="UP001055057"/>
    </source>
</evidence>
<name>A0ABQ4U1S9_9HYPH</name>
<proteinExistence type="predicted"/>
<keyword evidence="3" id="KW-1185">Reference proteome</keyword>
<dbReference type="Proteomes" id="UP001055057">
    <property type="component" value="Unassembled WGS sequence"/>
</dbReference>
<feature type="chain" id="PRO_5045237429" description="DUF1571 domain-containing protein" evidence="1">
    <location>
        <begin position="22"/>
        <end position="234"/>
    </location>
</feature>
<organism evidence="2 3">
    <name type="scientific">Methylobacterium trifolii</name>
    <dbReference type="NCBI Taxonomy" id="1003092"/>
    <lineage>
        <taxon>Bacteria</taxon>
        <taxon>Pseudomonadati</taxon>
        <taxon>Pseudomonadota</taxon>
        <taxon>Alphaproteobacteria</taxon>
        <taxon>Hyphomicrobiales</taxon>
        <taxon>Methylobacteriaceae</taxon>
        <taxon>Methylobacterium</taxon>
    </lineage>
</organism>
<reference evidence="2" key="1">
    <citation type="journal article" date="2021" name="Front. Microbiol.">
        <title>Comprehensive Comparative Genomics and Phenotyping of Methylobacterium Species.</title>
        <authorList>
            <person name="Alessa O."/>
            <person name="Ogura Y."/>
            <person name="Fujitani Y."/>
            <person name="Takami H."/>
            <person name="Hayashi T."/>
            <person name="Sahin N."/>
            <person name="Tani A."/>
        </authorList>
    </citation>
    <scope>NUCLEOTIDE SEQUENCE</scope>
    <source>
        <strain evidence="2">DSM 23632</strain>
    </source>
</reference>
<keyword evidence="1" id="KW-0732">Signal</keyword>
<evidence type="ECO:0000313" key="2">
    <source>
        <dbReference type="EMBL" id="GJE60307.1"/>
    </source>
</evidence>
<protein>
    <recommendedName>
        <fullName evidence="4">DUF1571 domain-containing protein</fullName>
    </recommendedName>
</protein>
<accession>A0ABQ4U1S9</accession>
<sequence length="234" mass="25051">MKLFAMTALGLVLAGAPLALAEDGPGAAKAGLGTAPNASDLLFEQPQMKNAAPGTTITYDYLRRSGIAKGLFGPELNDTITFTLEPGKAADARNIAVVMFSGMNRFPAGPFEDMPGNPIISLFLEHHLRGLARVLEANPRYLKNAIRKGLRDRAVVTPTKVSLGGREVEGWQVVARPFEGDPLTDRMRGLSNLTYTFVTSPAVPGEIVSIEAQSKNAEGGELLEERLNYDQKAG</sequence>
<evidence type="ECO:0000256" key="1">
    <source>
        <dbReference type="SAM" id="SignalP"/>
    </source>
</evidence>
<gene>
    <name evidence="2" type="ORF">MPOCJGCO_2418</name>
</gene>